<keyword evidence="2" id="KW-0813">Transport</keyword>
<accession>A0ABR5A6U8</accession>
<gene>
    <name evidence="8" type="ORF">SD71_07545</name>
</gene>
<keyword evidence="4 6" id="KW-1133">Transmembrane helix</keyword>
<organism evidence="8 9">
    <name type="scientific">Cohnella kolymensis</name>
    <dbReference type="NCBI Taxonomy" id="1590652"/>
    <lineage>
        <taxon>Bacteria</taxon>
        <taxon>Bacillati</taxon>
        <taxon>Bacillota</taxon>
        <taxon>Bacilli</taxon>
        <taxon>Bacillales</taxon>
        <taxon>Paenibacillaceae</taxon>
        <taxon>Cohnella</taxon>
    </lineage>
</organism>
<dbReference type="InterPro" id="IPR011701">
    <property type="entry name" value="MFS"/>
</dbReference>
<proteinExistence type="predicted"/>
<evidence type="ECO:0000256" key="2">
    <source>
        <dbReference type="ARBA" id="ARBA00022448"/>
    </source>
</evidence>
<feature type="transmembrane region" description="Helical" evidence="6">
    <location>
        <begin position="204"/>
        <end position="221"/>
    </location>
</feature>
<evidence type="ECO:0000313" key="9">
    <source>
        <dbReference type="Proteomes" id="UP000054526"/>
    </source>
</evidence>
<feature type="transmembrane region" description="Helical" evidence="6">
    <location>
        <begin position="131"/>
        <end position="154"/>
    </location>
</feature>
<evidence type="ECO:0000256" key="5">
    <source>
        <dbReference type="ARBA" id="ARBA00023136"/>
    </source>
</evidence>
<reference evidence="8 9" key="1">
    <citation type="submission" date="2014-12" db="EMBL/GenBank/DDBJ databases">
        <title>Draft genome sequence of Cohnella kolymensis strain B-2846.</title>
        <authorList>
            <person name="Karlyshev A.V."/>
            <person name="Kudryashova E.B."/>
        </authorList>
    </citation>
    <scope>NUCLEOTIDE SEQUENCE [LARGE SCALE GENOMIC DNA]</scope>
    <source>
        <strain evidence="8 9">VKM B-2846</strain>
    </source>
</reference>
<dbReference type="InterPro" id="IPR052524">
    <property type="entry name" value="MFS_Cyanate_Porter"/>
</dbReference>
<dbReference type="Proteomes" id="UP000054526">
    <property type="component" value="Unassembled WGS sequence"/>
</dbReference>
<evidence type="ECO:0000313" key="8">
    <source>
        <dbReference type="EMBL" id="KIL36503.1"/>
    </source>
</evidence>
<dbReference type="PROSITE" id="PS50850">
    <property type="entry name" value="MFS"/>
    <property type="match status" value="1"/>
</dbReference>
<feature type="transmembrane region" description="Helical" evidence="6">
    <location>
        <begin position="295"/>
        <end position="316"/>
    </location>
</feature>
<sequence>MSERSMAMSVMLVLGIMLLAANLRASITGLGPLIEAVRSQTNLSNTITGMLSSLPLIAFAILSPLAPRIARRFGLEMTLFASMALLTAGIVIRSAPSILTLFLGTLVIGLAIAIGNVLLPSLIKRDFPNQIGLMTGAYSMSMNICGALASGISVPLSIGLGWRGSLASWAVLAGLAFLCWLPLLRNRQTEAVTEAGNSIWRSRLAWQVTFFMGLQSLLFYINANWLPVILHERGMSISTAGWMLSAMQFVSLPVSFIVPVLAARRPNQRGIVIVTVIFHLAGYIGLLAGSVSLTWLWIVFIGIAVGSSISLALAFFGLRTHNDRAAAELSGMAQSAGYLLAAVGPISFGLLHDLTHGWTFPLMILIVTSILLLLAGLGAGRKAYVS</sequence>
<feature type="transmembrane region" description="Helical" evidence="6">
    <location>
        <begin position="73"/>
        <end position="92"/>
    </location>
</feature>
<dbReference type="CDD" id="cd17339">
    <property type="entry name" value="MFS_NIMT_CynX_like"/>
    <property type="match status" value="1"/>
</dbReference>
<dbReference type="PANTHER" id="PTHR23523:SF2">
    <property type="entry name" value="2-NITROIMIDAZOLE TRANSPORTER"/>
    <property type="match status" value="1"/>
</dbReference>
<keyword evidence="5 6" id="KW-0472">Membrane</keyword>
<dbReference type="InterPro" id="IPR020846">
    <property type="entry name" value="MFS_dom"/>
</dbReference>
<dbReference type="EMBL" id="JXAL01000008">
    <property type="protein sequence ID" value="KIL36503.1"/>
    <property type="molecule type" value="Genomic_DNA"/>
</dbReference>
<keyword evidence="3 6" id="KW-0812">Transmembrane</keyword>
<feature type="transmembrane region" description="Helical" evidence="6">
    <location>
        <begin position="270"/>
        <end position="289"/>
    </location>
</feature>
<comment type="caution">
    <text evidence="8">The sequence shown here is derived from an EMBL/GenBank/DDBJ whole genome shotgun (WGS) entry which is preliminary data.</text>
</comment>
<protein>
    <submittedName>
        <fullName evidence="8">Transporter</fullName>
    </submittedName>
</protein>
<evidence type="ECO:0000259" key="7">
    <source>
        <dbReference type="PROSITE" id="PS50850"/>
    </source>
</evidence>
<evidence type="ECO:0000256" key="1">
    <source>
        <dbReference type="ARBA" id="ARBA00004651"/>
    </source>
</evidence>
<feature type="transmembrane region" description="Helical" evidence="6">
    <location>
        <begin position="358"/>
        <end position="380"/>
    </location>
</feature>
<dbReference type="Gene3D" id="1.20.1250.20">
    <property type="entry name" value="MFS general substrate transporter like domains"/>
    <property type="match status" value="2"/>
</dbReference>
<comment type="subcellular location">
    <subcellularLocation>
        <location evidence="1">Cell membrane</location>
        <topology evidence="1">Multi-pass membrane protein</topology>
    </subcellularLocation>
</comment>
<dbReference type="Pfam" id="PF07690">
    <property type="entry name" value="MFS_1"/>
    <property type="match status" value="1"/>
</dbReference>
<dbReference type="InterPro" id="IPR036259">
    <property type="entry name" value="MFS_trans_sf"/>
</dbReference>
<feature type="transmembrane region" description="Helical" evidence="6">
    <location>
        <begin position="98"/>
        <end position="119"/>
    </location>
</feature>
<feature type="domain" description="Major facilitator superfamily (MFS) profile" evidence="7">
    <location>
        <begin position="201"/>
        <end position="386"/>
    </location>
</feature>
<dbReference type="SUPFAM" id="SSF103473">
    <property type="entry name" value="MFS general substrate transporter"/>
    <property type="match status" value="1"/>
</dbReference>
<name>A0ABR5A6U8_9BACL</name>
<dbReference type="PANTHER" id="PTHR23523">
    <property type="match status" value="1"/>
</dbReference>
<evidence type="ECO:0000256" key="6">
    <source>
        <dbReference type="SAM" id="Phobius"/>
    </source>
</evidence>
<feature type="transmembrane region" description="Helical" evidence="6">
    <location>
        <begin position="49"/>
        <end position="66"/>
    </location>
</feature>
<evidence type="ECO:0000256" key="4">
    <source>
        <dbReference type="ARBA" id="ARBA00022989"/>
    </source>
</evidence>
<feature type="transmembrane region" description="Helical" evidence="6">
    <location>
        <begin position="166"/>
        <end position="184"/>
    </location>
</feature>
<keyword evidence="9" id="KW-1185">Reference proteome</keyword>
<feature type="transmembrane region" description="Helical" evidence="6">
    <location>
        <begin position="336"/>
        <end position="352"/>
    </location>
</feature>
<evidence type="ECO:0000256" key="3">
    <source>
        <dbReference type="ARBA" id="ARBA00022692"/>
    </source>
</evidence>
<feature type="transmembrane region" description="Helical" evidence="6">
    <location>
        <begin position="241"/>
        <end position="263"/>
    </location>
</feature>